<evidence type="ECO:0000259" key="4">
    <source>
        <dbReference type="Pfam" id="PF00361"/>
    </source>
</evidence>
<gene>
    <name evidence="5" type="ORF">PR048_009359</name>
</gene>
<reference evidence="5 6" key="1">
    <citation type="submission" date="2023-02" db="EMBL/GenBank/DDBJ databases">
        <title>LHISI_Scaffold_Assembly.</title>
        <authorList>
            <person name="Stuart O.P."/>
            <person name="Cleave R."/>
            <person name="Magrath M.J.L."/>
            <person name="Mikheyev A.S."/>
        </authorList>
    </citation>
    <scope>NUCLEOTIDE SEQUENCE [LARGE SCALE GENOMIC DNA]</scope>
    <source>
        <strain evidence="5">Daus_M_001</strain>
        <tissue evidence="5">Leg muscle</tissue>
    </source>
</reference>
<feature type="domain" description="NADH:quinone oxidoreductase/Mrp antiporter transmembrane" evidence="4">
    <location>
        <begin position="156"/>
        <end position="199"/>
    </location>
</feature>
<dbReference type="Pfam" id="PF00361">
    <property type="entry name" value="Proton_antipo_M"/>
    <property type="match status" value="1"/>
</dbReference>
<evidence type="ECO:0000256" key="1">
    <source>
        <dbReference type="ARBA" id="ARBA00003257"/>
    </source>
</evidence>
<accession>A0ABQ9I0K9</accession>
<dbReference type="EMBL" id="JARBHB010000003">
    <property type="protein sequence ID" value="KAJ8889854.1"/>
    <property type="molecule type" value="Genomic_DNA"/>
</dbReference>
<dbReference type="Proteomes" id="UP001159363">
    <property type="component" value="Chromosome 3"/>
</dbReference>
<organism evidence="5 6">
    <name type="scientific">Dryococelus australis</name>
    <dbReference type="NCBI Taxonomy" id="614101"/>
    <lineage>
        <taxon>Eukaryota</taxon>
        <taxon>Metazoa</taxon>
        <taxon>Ecdysozoa</taxon>
        <taxon>Arthropoda</taxon>
        <taxon>Hexapoda</taxon>
        <taxon>Insecta</taxon>
        <taxon>Pterygota</taxon>
        <taxon>Neoptera</taxon>
        <taxon>Polyneoptera</taxon>
        <taxon>Phasmatodea</taxon>
        <taxon>Verophasmatodea</taxon>
        <taxon>Anareolatae</taxon>
        <taxon>Phasmatidae</taxon>
        <taxon>Eurycanthinae</taxon>
        <taxon>Dryococelus</taxon>
    </lineage>
</organism>
<comment type="function">
    <text evidence="1">Core subunit of the mitochondrial membrane respiratory chain NADH dehydrogenase (Complex I) that is believed to belong to the minimal assembly required for catalysis. Complex I functions in the transfer of electrons from NADH to the respiratory chain. The immediate electron acceptor for the enzyme is believed to be ubiquinone.</text>
</comment>
<evidence type="ECO:0000256" key="3">
    <source>
        <dbReference type="ARBA" id="ARBA00049551"/>
    </source>
</evidence>
<comment type="caution">
    <text evidence="5">The sequence shown here is derived from an EMBL/GenBank/DDBJ whole genome shotgun (WGS) entry which is preliminary data.</text>
</comment>
<dbReference type="InterPro" id="IPR001750">
    <property type="entry name" value="ND/Mrp_TM"/>
</dbReference>
<protein>
    <recommendedName>
        <fullName evidence="2">NADH:ubiquinone reductase (H(+)-translocating)</fullName>
        <ecNumber evidence="2">7.1.1.2</ecNumber>
    </recommendedName>
</protein>
<evidence type="ECO:0000313" key="5">
    <source>
        <dbReference type="EMBL" id="KAJ8889854.1"/>
    </source>
</evidence>
<sequence>MIARVHLILRVLSLGKTYSPSQQLSLQTPRSIIHAECAMKFICDKWLKTVSELCRLRVSGSNPLDFLEHANGYTLNKTGTPEMIKGGGQNSHIHQLARQALQRKLTQSEGIPPVDPATEPAPRQPLNKIRLMCGKADAMSNSQTSALQMTSRTGGIRLMGGLVISIVCICQNDLKSLIAYSSVFHIGFNFRWYFNTTGSSCSLLASSTNSLLLVILGLHAEQLDAERTENSHGGVLIPNRNCLRKSVMSAILGLRIFIYYTEPIMSVTIAIGNYATYQPFHQYHQDHPLHIVCMDFQHQPRHFPNLEWRITNDKSSLCNKPLHDQPETILIGFPPGEMCMCIEFTAAHWLRKDIEEVNVDICQGVDVMEFWEIRDGHVSLVHVCTTADVSTTTATADQLTLGRGPDQCRSTKNVPLHFSCPSATSGPRRYVAIRMFPVTSRPLGTTAIGGNMRGYRRHFILHHSDVHYVSGPCGQSWCAMWPQESSKGGE</sequence>
<comment type="catalytic activity">
    <reaction evidence="3">
        <text>a ubiquinone + NADH + 5 H(+)(in) = a ubiquinol + NAD(+) + 4 H(+)(out)</text>
        <dbReference type="Rhea" id="RHEA:29091"/>
        <dbReference type="Rhea" id="RHEA-COMP:9565"/>
        <dbReference type="Rhea" id="RHEA-COMP:9566"/>
        <dbReference type="ChEBI" id="CHEBI:15378"/>
        <dbReference type="ChEBI" id="CHEBI:16389"/>
        <dbReference type="ChEBI" id="CHEBI:17976"/>
        <dbReference type="ChEBI" id="CHEBI:57540"/>
        <dbReference type="ChEBI" id="CHEBI:57945"/>
        <dbReference type="EC" id="7.1.1.2"/>
    </reaction>
</comment>
<dbReference type="EC" id="7.1.1.2" evidence="2"/>
<proteinExistence type="predicted"/>
<keyword evidence="6" id="KW-1185">Reference proteome</keyword>
<evidence type="ECO:0000256" key="2">
    <source>
        <dbReference type="ARBA" id="ARBA00012944"/>
    </source>
</evidence>
<evidence type="ECO:0000313" key="6">
    <source>
        <dbReference type="Proteomes" id="UP001159363"/>
    </source>
</evidence>
<name>A0ABQ9I0K9_9NEOP</name>